<reference evidence="2" key="1">
    <citation type="submission" date="2020-08" db="EMBL/GenBank/DDBJ databases">
        <title>Genome sequencing and assembly of the red palm weevil Rhynchophorus ferrugineus.</title>
        <authorList>
            <person name="Dias G.B."/>
            <person name="Bergman C.M."/>
            <person name="Manee M."/>
        </authorList>
    </citation>
    <scope>NUCLEOTIDE SEQUENCE</scope>
    <source>
        <strain evidence="2">AA-2017</strain>
        <tissue evidence="2">Whole larva</tissue>
    </source>
</reference>
<evidence type="ECO:0000256" key="1">
    <source>
        <dbReference type="SAM" id="MobiDB-lite"/>
    </source>
</evidence>
<organism evidence="2 3">
    <name type="scientific">Rhynchophorus ferrugineus</name>
    <name type="common">Red palm weevil</name>
    <name type="synonym">Curculio ferrugineus</name>
    <dbReference type="NCBI Taxonomy" id="354439"/>
    <lineage>
        <taxon>Eukaryota</taxon>
        <taxon>Metazoa</taxon>
        <taxon>Ecdysozoa</taxon>
        <taxon>Arthropoda</taxon>
        <taxon>Hexapoda</taxon>
        <taxon>Insecta</taxon>
        <taxon>Pterygota</taxon>
        <taxon>Neoptera</taxon>
        <taxon>Endopterygota</taxon>
        <taxon>Coleoptera</taxon>
        <taxon>Polyphaga</taxon>
        <taxon>Cucujiformia</taxon>
        <taxon>Curculionidae</taxon>
        <taxon>Dryophthorinae</taxon>
        <taxon>Rhynchophorus</taxon>
    </lineage>
</organism>
<proteinExistence type="predicted"/>
<dbReference type="EMBL" id="JAACXV010015271">
    <property type="protein sequence ID" value="KAF7264996.1"/>
    <property type="molecule type" value="Genomic_DNA"/>
</dbReference>
<keyword evidence="3" id="KW-1185">Reference proteome</keyword>
<evidence type="ECO:0000313" key="3">
    <source>
        <dbReference type="Proteomes" id="UP000625711"/>
    </source>
</evidence>
<name>A0A834HSD1_RHYFE</name>
<accession>A0A834HSD1</accession>
<feature type="region of interest" description="Disordered" evidence="1">
    <location>
        <begin position="61"/>
        <end position="128"/>
    </location>
</feature>
<protein>
    <submittedName>
        <fullName evidence="2">Uncharacterized protein</fullName>
    </submittedName>
</protein>
<gene>
    <name evidence="2" type="ORF">GWI33_021755</name>
</gene>
<dbReference type="AlphaFoldDB" id="A0A834HSD1"/>
<sequence>MTITKKKPNARTKVHYDEFDPPGSLDGIIFYVLHPSGEQQTHTAVPEKGRTARYRHNLVERSPKPSRTETFRLEGPKFNENDERDGAMGARGARDRERAIVVGDPATPRHEERAPENETSNLRERDGE</sequence>
<evidence type="ECO:0000313" key="2">
    <source>
        <dbReference type="EMBL" id="KAF7264996.1"/>
    </source>
</evidence>
<feature type="compositionally biased region" description="Basic and acidic residues" evidence="1">
    <location>
        <begin position="107"/>
        <end position="128"/>
    </location>
</feature>
<feature type="compositionally biased region" description="Basic and acidic residues" evidence="1">
    <location>
        <begin position="61"/>
        <end position="99"/>
    </location>
</feature>
<dbReference type="Proteomes" id="UP000625711">
    <property type="component" value="Unassembled WGS sequence"/>
</dbReference>
<comment type="caution">
    <text evidence="2">The sequence shown here is derived from an EMBL/GenBank/DDBJ whole genome shotgun (WGS) entry which is preliminary data.</text>
</comment>